<organism evidence="2 3">
    <name type="scientific">Paenibacillus pinisoli</name>
    <dbReference type="NCBI Taxonomy" id="1276110"/>
    <lineage>
        <taxon>Bacteria</taxon>
        <taxon>Bacillati</taxon>
        <taxon>Bacillota</taxon>
        <taxon>Bacilli</taxon>
        <taxon>Bacillales</taxon>
        <taxon>Paenibacillaceae</taxon>
        <taxon>Paenibacillus</taxon>
    </lineage>
</organism>
<keyword evidence="1" id="KW-0732">Signal</keyword>
<proteinExistence type="predicted"/>
<evidence type="ECO:0000256" key="1">
    <source>
        <dbReference type="SAM" id="SignalP"/>
    </source>
</evidence>
<comment type="caution">
    <text evidence="2">The sequence shown here is derived from an EMBL/GenBank/DDBJ whole genome shotgun (WGS) entry which is preliminary data.</text>
</comment>
<dbReference type="Proteomes" id="UP000267798">
    <property type="component" value="Unassembled WGS sequence"/>
</dbReference>
<dbReference type="OrthoDB" id="2667226at2"/>
<name>A0A3A6PMZ6_9BACL</name>
<evidence type="ECO:0008006" key="4">
    <source>
        <dbReference type="Google" id="ProtNLM"/>
    </source>
</evidence>
<dbReference type="RefSeq" id="WP_120107263.1">
    <property type="nucleotide sequence ID" value="NZ_QXQB01000001.1"/>
</dbReference>
<keyword evidence="3" id="KW-1185">Reference proteome</keyword>
<reference evidence="2 3" key="1">
    <citation type="submission" date="2018-09" db="EMBL/GenBank/DDBJ databases">
        <title>Paenibacillus aracenensis nov. sp. isolated from a cave in southern Spain.</title>
        <authorList>
            <person name="Jurado V."/>
            <person name="Gutierrez-Patricio S."/>
            <person name="Gonzalez-Pimentel J.L."/>
            <person name="Miller A.Z."/>
            <person name="Laiz L."/>
            <person name="Saiz-Jimenez C."/>
        </authorList>
    </citation>
    <scope>NUCLEOTIDE SEQUENCE [LARGE SCALE GENOMIC DNA]</scope>
    <source>
        <strain evidence="2 3">JCM 19203</strain>
    </source>
</reference>
<protein>
    <recommendedName>
        <fullName evidence="4">DUF3992 domain-containing protein</fullName>
    </recommendedName>
</protein>
<feature type="chain" id="PRO_5017386642" description="DUF3992 domain-containing protein" evidence="1">
    <location>
        <begin position="28"/>
        <end position="148"/>
    </location>
</feature>
<dbReference type="EMBL" id="QXQB01000001">
    <property type="protein sequence ID" value="RJX41096.1"/>
    <property type="molecule type" value="Genomic_DNA"/>
</dbReference>
<dbReference type="Gene3D" id="2.60.120.380">
    <property type="match status" value="1"/>
</dbReference>
<feature type="signal peptide" evidence="1">
    <location>
        <begin position="1"/>
        <end position="27"/>
    </location>
</feature>
<accession>A0A3A6PMZ6</accession>
<sequence>MKRIGKKLIIGVMALVMSLAGATSAFAYDGWADSLPTAYQLQAPIFGVSTFIDSPADVDWFSWTNDSGTAKAVTGTLTSPSGKNYDLIMVAFNNGTPITVPAIDNGVGNNDEGTASLEPGETIYFQVRGHDITQFSSTETYIFSISFK</sequence>
<evidence type="ECO:0000313" key="2">
    <source>
        <dbReference type="EMBL" id="RJX41096.1"/>
    </source>
</evidence>
<evidence type="ECO:0000313" key="3">
    <source>
        <dbReference type="Proteomes" id="UP000267798"/>
    </source>
</evidence>
<dbReference type="AlphaFoldDB" id="A0A3A6PMZ6"/>
<gene>
    <name evidence="2" type="ORF">D3P09_03575</name>
</gene>